<name>A0A016VY09_9BILA</name>
<evidence type="ECO:0000313" key="1">
    <source>
        <dbReference type="EMBL" id="EYC31912.1"/>
    </source>
</evidence>
<evidence type="ECO:0000313" key="2">
    <source>
        <dbReference type="Proteomes" id="UP000024635"/>
    </source>
</evidence>
<comment type="caution">
    <text evidence="1">The sequence shown here is derived from an EMBL/GenBank/DDBJ whole genome shotgun (WGS) entry which is preliminary data.</text>
</comment>
<dbReference type="Proteomes" id="UP000024635">
    <property type="component" value="Unassembled WGS sequence"/>
</dbReference>
<sequence length="145" mass="16098">MVDRAESFSTSCLLAGLALVQCSLNPVEDHSRKEVGLRTGSRPGPVRRFTNLMAVNALHSGGENRRDDISVLVEMMWEEADVAIEEKPTFLRWASIIMKLTTSSASTEEKPAEYKKRSPEPLINWDLSTTLACSWGDTAVDNIDE</sequence>
<reference evidence="2" key="1">
    <citation type="journal article" date="2015" name="Nat. Genet.">
        <title>The genome and transcriptome of the zoonotic hookworm Ancylostoma ceylanicum identify infection-specific gene families.</title>
        <authorList>
            <person name="Schwarz E.M."/>
            <person name="Hu Y."/>
            <person name="Antoshechkin I."/>
            <person name="Miller M.M."/>
            <person name="Sternberg P.W."/>
            <person name="Aroian R.V."/>
        </authorList>
    </citation>
    <scope>NUCLEOTIDE SEQUENCE</scope>
    <source>
        <strain evidence="2">HY135</strain>
    </source>
</reference>
<organism evidence="1 2">
    <name type="scientific">Ancylostoma ceylanicum</name>
    <dbReference type="NCBI Taxonomy" id="53326"/>
    <lineage>
        <taxon>Eukaryota</taxon>
        <taxon>Metazoa</taxon>
        <taxon>Ecdysozoa</taxon>
        <taxon>Nematoda</taxon>
        <taxon>Chromadorea</taxon>
        <taxon>Rhabditida</taxon>
        <taxon>Rhabditina</taxon>
        <taxon>Rhabditomorpha</taxon>
        <taxon>Strongyloidea</taxon>
        <taxon>Ancylostomatidae</taxon>
        <taxon>Ancylostomatinae</taxon>
        <taxon>Ancylostoma</taxon>
    </lineage>
</organism>
<proteinExistence type="predicted"/>
<gene>
    <name evidence="1" type="primary">Acey_s0003.g1302</name>
    <name evidence="1" type="ORF">Y032_0003g1302</name>
</gene>
<keyword evidence="2" id="KW-1185">Reference proteome</keyword>
<accession>A0A016VY09</accession>
<protein>
    <submittedName>
        <fullName evidence="1">Uncharacterized protein</fullName>
    </submittedName>
</protein>
<dbReference type="AlphaFoldDB" id="A0A016VY09"/>
<dbReference type="EMBL" id="JARK01001339">
    <property type="protein sequence ID" value="EYC31912.1"/>
    <property type="molecule type" value="Genomic_DNA"/>
</dbReference>